<evidence type="ECO:0000256" key="5">
    <source>
        <dbReference type="ARBA" id="ARBA00022833"/>
    </source>
</evidence>
<evidence type="ECO:0000256" key="9">
    <source>
        <dbReference type="ARBA" id="ARBA00070422"/>
    </source>
</evidence>
<dbReference type="FunFam" id="3.30.830.10:FF:000003">
    <property type="entry name" value="Insulin-degrading enzyme"/>
    <property type="match status" value="1"/>
</dbReference>
<evidence type="ECO:0000259" key="15">
    <source>
        <dbReference type="Pfam" id="PF16187"/>
    </source>
</evidence>
<comment type="similarity">
    <text evidence="1 12">Belongs to the peptidase M16 family.</text>
</comment>
<dbReference type="Pfam" id="PF05193">
    <property type="entry name" value="Peptidase_M16_C"/>
    <property type="match status" value="1"/>
</dbReference>
<proteinExistence type="evidence at transcript level"/>
<evidence type="ECO:0000313" key="17">
    <source>
        <dbReference type="EMBL" id="APJ36127.1"/>
    </source>
</evidence>
<dbReference type="InterPro" id="IPR054734">
    <property type="entry name" value="PqqF-like_C_4"/>
</dbReference>
<name>A0A1L4FMP1_HALDV</name>
<evidence type="ECO:0000256" key="11">
    <source>
        <dbReference type="ARBA" id="ARBA00080349"/>
    </source>
</evidence>
<evidence type="ECO:0000259" key="13">
    <source>
        <dbReference type="Pfam" id="PF00675"/>
    </source>
</evidence>
<dbReference type="GO" id="GO:0043171">
    <property type="term" value="P:peptide catabolic process"/>
    <property type="evidence" value="ECO:0007669"/>
    <property type="project" value="TreeGrafter"/>
</dbReference>
<dbReference type="InterPro" id="IPR001431">
    <property type="entry name" value="Pept_M16_Zn_BS"/>
</dbReference>
<evidence type="ECO:0000256" key="4">
    <source>
        <dbReference type="ARBA" id="ARBA00022801"/>
    </source>
</evidence>
<dbReference type="InterPro" id="IPR032632">
    <property type="entry name" value="Peptidase_M16_M"/>
</dbReference>
<evidence type="ECO:0000259" key="14">
    <source>
        <dbReference type="Pfam" id="PF05193"/>
    </source>
</evidence>
<evidence type="ECO:0000259" key="16">
    <source>
        <dbReference type="Pfam" id="PF22456"/>
    </source>
</evidence>
<comment type="catalytic activity">
    <reaction evidence="7">
        <text>Degradation of insulin, glucagon and other polypeptides. No action on proteins.</text>
        <dbReference type="EC" id="3.4.24.56"/>
    </reaction>
</comment>
<feature type="domain" description="Peptidase M16 N-terminal" evidence="13">
    <location>
        <begin position="77"/>
        <end position="212"/>
    </location>
</feature>
<dbReference type="GO" id="GO:0004222">
    <property type="term" value="F:metalloendopeptidase activity"/>
    <property type="evidence" value="ECO:0007669"/>
    <property type="project" value="UniProtKB-EC"/>
</dbReference>
<dbReference type="PROSITE" id="PS00143">
    <property type="entry name" value="INSULINASE"/>
    <property type="match status" value="1"/>
</dbReference>
<keyword evidence="3" id="KW-0479">Metal-binding</keyword>
<keyword evidence="4" id="KW-0378">Hydrolase</keyword>
<dbReference type="Pfam" id="PF00675">
    <property type="entry name" value="Peptidase_M16"/>
    <property type="match status" value="1"/>
</dbReference>
<evidence type="ECO:0000256" key="1">
    <source>
        <dbReference type="ARBA" id="ARBA00007261"/>
    </source>
</evidence>
<evidence type="ECO:0000256" key="7">
    <source>
        <dbReference type="ARBA" id="ARBA00052248"/>
    </source>
</evidence>
<reference evidence="17" key="1">
    <citation type="submission" date="2016-04" db="EMBL/GenBank/DDBJ databases">
        <title>Cloning and expression analysis of insulin-degrading enzyme gene from small abalone Haliotis diversicolor.</title>
        <authorList>
            <person name="Niu J."/>
            <person name="Wang G."/>
            <person name="Wang Y."/>
        </authorList>
    </citation>
    <scope>NUCLEOTIDE SEQUENCE</scope>
</reference>
<dbReference type="InterPro" id="IPR011765">
    <property type="entry name" value="Pept_M16_N"/>
</dbReference>
<keyword evidence="5" id="KW-0862">Zinc</keyword>
<dbReference type="AlphaFoldDB" id="A0A1L4FMP1"/>
<dbReference type="PANTHER" id="PTHR43690">
    <property type="entry name" value="NARDILYSIN"/>
    <property type="match status" value="1"/>
</dbReference>
<dbReference type="EMBL" id="KX096712">
    <property type="protein sequence ID" value="APJ36127.1"/>
    <property type="molecule type" value="mRNA"/>
</dbReference>
<feature type="domain" description="Coenzyme PQQ synthesis protein F-like C-terminal lobe" evidence="16">
    <location>
        <begin position="812"/>
        <end position="908"/>
    </location>
</feature>
<organism evidence="17">
    <name type="scientific">Haliotis diversicolor</name>
    <name type="common">Abalone</name>
    <name type="synonym">Sulculus diversicolor</name>
    <dbReference type="NCBI Taxonomy" id="36095"/>
    <lineage>
        <taxon>Eukaryota</taxon>
        <taxon>Metazoa</taxon>
        <taxon>Spiralia</taxon>
        <taxon>Lophotrochozoa</taxon>
        <taxon>Mollusca</taxon>
        <taxon>Gastropoda</taxon>
        <taxon>Vetigastropoda</taxon>
        <taxon>Lepetellida</taxon>
        <taxon>Haliotoidea</taxon>
        <taxon>Haliotidae</taxon>
        <taxon>Haliotis</taxon>
    </lineage>
</organism>
<dbReference type="InterPro" id="IPR007863">
    <property type="entry name" value="Peptidase_M16_C"/>
</dbReference>
<dbReference type="FunFam" id="3.30.830.10:FF:000005">
    <property type="entry name" value="nardilysin isoform X1"/>
    <property type="match status" value="1"/>
</dbReference>
<evidence type="ECO:0000256" key="10">
    <source>
        <dbReference type="ARBA" id="ARBA00074992"/>
    </source>
</evidence>
<dbReference type="EC" id="3.4.24.56" evidence="8"/>
<gene>
    <name evidence="17" type="primary">IDE</name>
</gene>
<feature type="domain" description="Peptidase M16 C-terminal" evidence="14">
    <location>
        <begin position="241"/>
        <end position="419"/>
    </location>
</feature>
<dbReference type="PANTHER" id="PTHR43690:SF18">
    <property type="entry name" value="INSULIN-DEGRADING ENZYME-RELATED"/>
    <property type="match status" value="1"/>
</dbReference>
<dbReference type="GO" id="GO:0005739">
    <property type="term" value="C:mitochondrion"/>
    <property type="evidence" value="ECO:0007669"/>
    <property type="project" value="TreeGrafter"/>
</dbReference>
<evidence type="ECO:0000256" key="8">
    <source>
        <dbReference type="ARBA" id="ARBA00066874"/>
    </source>
</evidence>
<keyword evidence="6" id="KW-0482">Metalloprotease</keyword>
<dbReference type="SUPFAM" id="SSF63411">
    <property type="entry name" value="LuxS/MPP-like metallohydrolase"/>
    <property type="match status" value="4"/>
</dbReference>
<dbReference type="Pfam" id="PF16187">
    <property type="entry name" value="Peptidase_M16_M"/>
    <property type="match status" value="1"/>
</dbReference>
<dbReference type="Gene3D" id="3.30.830.10">
    <property type="entry name" value="Metalloenzyme, LuxS/M16 peptidase-like"/>
    <property type="match status" value="4"/>
</dbReference>
<dbReference type="Pfam" id="PF22456">
    <property type="entry name" value="PqqF-like_C_4"/>
    <property type="match status" value="1"/>
</dbReference>
<protein>
    <recommendedName>
        <fullName evidence="9">Insulin-degrading enzyme</fullName>
        <ecNumber evidence="8">3.4.24.56</ecNumber>
    </recommendedName>
    <alternativeName>
        <fullName evidence="11">Insulin protease</fullName>
    </alternativeName>
    <alternativeName>
        <fullName evidence="10">Insulysin</fullName>
    </alternativeName>
</protein>
<evidence type="ECO:0000256" key="12">
    <source>
        <dbReference type="RuleBase" id="RU004447"/>
    </source>
</evidence>
<dbReference type="FunFam" id="3.30.830.10:FF:000004">
    <property type="entry name" value="Putative insulin-degrading enzyme"/>
    <property type="match status" value="1"/>
</dbReference>
<accession>A0A1L4FMP1</accession>
<dbReference type="InterPro" id="IPR050626">
    <property type="entry name" value="Peptidase_M16"/>
</dbReference>
<evidence type="ECO:0000256" key="6">
    <source>
        <dbReference type="ARBA" id="ARBA00023049"/>
    </source>
</evidence>
<feature type="domain" description="Peptidase M16 middle/third" evidence="15">
    <location>
        <begin position="425"/>
        <end position="703"/>
    </location>
</feature>
<evidence type="ECO:0000256" key="2">
    <source>
        <dbReference type="ARBA" id="ARBA00022670"/>
    </source>
</evidence>
<evidence type="ECO:0000256" key="3">
    <source>
        <dbReference type="ARBA" id="ARBA00022723"/>
    </source>
</evidence>
<dbReference type="GO" id="GO:0051603">
    <property type="term" value="P:proteolysis involved in protein catabolic process"/>
    <property type="evidence" value="ECO:0007669"/>
    <property type="project" value="TreeGrafter"/>
</dbReference>
<sequence>MRIQKLFLRSVGLFRHKSSDPVVRFLTTGSHQQYGRLRSSSIMATENIKQVWENGDILRSPADDRNYRCLELTNGMRVFLVSDPNTDRSAAALDVHVGNMSDPEELPGLAHFCEHMLFLGTEKFPNENEYGKFLNEHGGSSNASTSTEHTTYHFNVGPEHLSGALDRFAQFFLCPLFTESATEREVNAVNSENDKNVKNDARRLYQLGRMLSDSQHPYGRFGTGNKDTLDVIPKQNGVDVRAELLKFHARFYSSNIMQLCVVGQESLDELSDMTVRLFSGVENKNIQIPEWLEHPYQAEQLQKKICVVPVKDIRSLTVTWPIPDVSQYYHSKPASYLSHLLGHEGPGSLLSQLKLEGWSNSLTAGRKNGARGFAFFYVKVDLTEDGLEHTEDIVTLVYQYIHLLEKEGVHQWIHDECKKLKTLRFQFKDKETPNSYVTSLARDNHIYTTEEALSGPYLLSEFRPDLILMLLNKLTPENMSVMVVAKKYEGETNLSEKWYGTQYKVEPYSQTQLKHWNDFGLHDNLHLPDVNEFIPENLDLVPRQEVTQFPVMIKNDSLTRLWFKQDDKFLLPKSYISLQFYSPAAYSDPGCVCMLSLFVSLMSDALTEYTYSAELAGLCYSFCSSRDGFDISISGYSDKQGILLEKIVEKMTSFTIDPVRFNINKEKLERSYRNFMADQPNQHATYTTSQLLASVFWTKEESLLFLQDVTTVTLEAYIRQLLSRLYIEGLVYGNVTKQGALETVAVVERLLKEKAGTQPLLLSQHVHFRAMQLPPDSYHLYHMTNSVHKSCCVCVYYQIGMQDTRSNILLELLKQVIGEPAFDTLRTKEQLGYIVWTRVRRCYGAQGLRILVQSDKSTQFVESRIEAFVHSMDNYIQDMSEVDFKNHVTALSTRRLEKPKRMRSQNSDYLSEIEDQVYSFDRDNIEVNHLKTLTRSDLYAFFKEHIAHGAPLRRKLSVHVISTAEQDSTDCVQDMEIEGITPRKQPIVVENVSNFKRTLAVYPRLQPALDVTIPTNINLSSTS</sequence>
<dbReference type="SMR" id="A0A1L4FMP1"/>
<keyword evidence="2" id="KW-0645">Protease</keyword>
<dbReference type="GO" id="GO:0046872">
    <property type="term" value="F:metal ion binding"/>
    <property type="evidence" value="ECO:0007669"/>
    <property type="project" value="UniProtKB-KW"/>
</dbReference>
<dbReference type="GO" id="GO:0005829">
    <property type="term" value="C:cytosol"/>
    <property type="evidence" value="ECO:0007669"/>
    <property type="project" value="TreeGrafter"/>
</dbReference>
<dbReference type="InterPro" id="IPR011249">
    <property type="entry name" value="Metalloenz_LuxS/M16"/>
</dbReference>